<proteinExistence type="predicted"/>
<organism evidence="3 4">
    <name type="scientific">Phyllobacterium brassicacearum</name>
    <dbReference type="NCBI Taxonomy" id="314235"/>
    <lineage>
        <taxon>Bacteria</taxon>
        <taxon>Pseudomonadati</taxon>
        <taxon>Pseudomonadota</taxon>
        <taxon>Alphaproteobacteria</taxon>
        <taxon>Hyphomicrobiales</taxon>
        <taxon>Phyllobacteriaceae</taxon>
        <taxon>Phyllobacterium</taxon>
    </lineage>
</organism>
<protein>
    <recommendedName>
        <fullName evidence="2">YjiS-like domain-containing protein</fullName>
    </recommendedName>
</protein>
<evidence type="ECO:0000313" key="3">
    <source>
        <dbReference type="EMBL" id="PSH69677.1"/>
    </source>
</evidence>
<dbReference type="Proteomes" id="UP000241444">
    <property type="component" value="Unassembled WGS sequence"/>
</dbReference>
<dbReference type="Pfam" id="PF06568">
    <property type="entry name" value="YjiS-like"/>
    <property type="match status" value="1"/>
</dbReference>
<dbReference type="EMBL" id="PGGO01000003">
    <property type="protein sequence ID" value="PSH69677.1"/>
    <property type="molecule type" value="Genomic_DNA"/>
</dbReference>
<feature type="domain" description="YjiS-like" evidence="2">
    <location>
        <begin position="32"/>
        <end position="68"/>
    </location>
</feature>
<evidence type="ECO:0000256" key="1">
    <source>
        <dbReference type="SAM" id="MobiDB-lite"/>
    </source>
</evidence>
<dbReference type="OrthoDB" id="9812448at2"/>
<dbReference type="InterPro" id="IPR009506">
    <property type="entry name" value="YjiS-like"/>
</dbReference>
<keyword evidence="4" id="KW-1185">Reference proteome</keyword>
<comment type="caution">
    <text evidence="3">The sequence shown here is derived from an EMBL/GenBank/DDBJ whole genome shotgun (WGS) entry which is preliminary data.</text>
</comment>
<feature type="compositionally biased region" description="Basic and acidic residues" evidence="1">
    <location>
        <begin position="1"/>
        <end position="17"/>
    </location>
</feature>
<feature type="region of interest" description="Disordered" evidence="1">
    <location>
        <begin position="1"/>
        <end position="23"/>
    </location>
</feature>
<sequence length="77" mass="8726">MSTIDTIRRSDGAESHPARSQNSGLLHTASTLIGWFGNAMMKRRTRLHLSELSDDLLNDVGIAPAEARREIKRFFWD</sequence>
<gene>
    <name evidence="3" type="ORF">CU102_05200</name>
</gene>
<name>A0A2P7BTA9_9HYPH</name>
<evidence type="ECO:0000313" key="4">
    <source>
        <dbReference type="Proteomes" id="UP000241444"/>
    </source>
</evidence>
<dbReference type="AlphaFoldDB" id="A0A2P7BTA9"/>
<reference evidence="4" key="1">
    <citation type="submission" date="2017-11" db="EMBL/GenBank/DDBJ databases">
        <authorList>
            <person name="Kuznetsova I."/>
            <person name="Sazanova A."/>
            <person name="Chirak E."/>
            <person name="Safronova V."/>
            <person name="Willems A."/>
        </authorList>
    </citation>
    <scope>NUCLEOTIDE SEQUENCE [LARGE SCALE GENOMIC DNA]</scope>
    <source>
        <strain evidence="4">STM 196</strain>
    </source>
</reference>
<accession>A0A2P7BTA9</accession>
<evidence type="ECO:0000259" key="2">
    <source>
        <dbReference type="Pfam" id="PF06568"/>
    </source>
</evidence>
<dbReference type="RefSeq" id="WP_106709986.1">
    <property type="nucleotide sequence ID" value="NZ_PGGO01000003.1"/>
</dbReference>